<evidence type="ECO:0000256" key="1">
    <source>
        <dbReference type="ARBA" id="ARBA00004141"/>
    </source>
</evidence>
<evidence type="ECO:0000256" key="5">
    <source>
        <dbReference type="ARBA" id="ARBA00022679"/>
    </source>
</evidence>
<dbReference type="Gramene" id="Ma08_t17660.1">
    <property type="protein sequence ID" value="Ma08_p17660.1"/>
    <property type="gene ID" value="Ma08_g17660"/>
</dbReference>
<keyword evidence="5" id="KW-0808">Transferase</keyword>
<organism evidence="14 15">
    <name type="scientific">Musa acuminata subsp. malaccensis</name>
    <name type="common">Wild banana</name>
    <name type="synonym">Musa malaccensis</name>
    <dbReference type="NCBI Taxonomy" id="214687"/>
    <lineage>
        <taxon>Eukaryota</taxon>
        <taxon>Viridiplantae</taxon>
        <taxon>Streptophyta</taxon>
        <taxon>Embryophyta</taxon>
        <taxon>Tracheophyta</taxon>
        <taxon>Spermatophyta</taxon>
        <taxon>Magnoliopsida</taxon>
        <taxon>Liliopsida</taxon>
        <taxon>Zingiberales</taxon>
        <taxon>Musaceae</taxon>
        <taxon>Musa</taxon>
    </lineage>
</organism>
<sequence length="146" mass="16423">MAASWVHGWLHWWLVEHPTFESLEWRPNETFGASVPIVAIAAFPYLAPPLSPNLLTLSSSSSSVAVVSPSSMPTTNHHAVVVVMCYVWLSTSQSLMPIALVTNAAVHVAMYAYYLSCSMDYCWPLRWNRAITELQIAQFIFSYLRM</sequence>
<dbReference type="EMBL" id="HG996472">
    <property type="protein sequence ID" value="CAG1831944.1"/>
    <property type="molecule type" value="Genomic_DNA"/>
</dbReference>
<evidence type="ECO:0000256" key="8">
    <source>
        <dbReference type="ARBA" id="ARBA00022989"/>
    </source>
</evidence>
<evidence type="ECO:0000256" key="12">
    <source>
        <dbReference type="ARBA" id="ARBA00047375"/>
    </source>
</evidence>
<dbReference type="InParanoid" id="A0A804K7T1"/>
<comment type="catalytic activity">
    <reaction evidence="12">
        <text>a very-long-chain acyl-CoA + malonyl-CoA + H(+) = a very-long-chain 3-oxoacyl-CoA + CO2 + CoA</text>
        <dbReference type="Rhea" id="RHEA:32727"/>
        <dbReference type="ChEBI" id="CHEBI:15378"/>
        <dbReference type="ChEBI" id="CHEBI:16526"/>
        <dbReference type="ChEBI" id="CHEBI:57287"/>
        <dbReference type="ChEBI" id="CHEBI:57384"/>
        <dbReference type="ChEBI" id="CHEBI:90725"/>
        <dbReference type="ChEBI" id="CHEBI:90736"/>
        <dbReference type="EC" id="2.3.1.199"/>
    </reaction>
</comment>
<evidence type="ECO:0000313" key="13">
    <source>
        <dbReference type="EMBL" id="CAG1831944.1"/>
    </source>
</evidence>
<dbReference type="GO" id="GO:0016020">
    <property type="term" value="C:membrane"/>
    <property type="evidence" value="ECO:0007669"/>
    <property type="project" value="UniProtKB-SubCell"/>
</dbReference>
<keyword evidence="11" id="KW-0275">Fatty acid biosynthesis</keyword>
<dbReference type="GO" id="GO:0009922">
    <property type="term" value="F:fatty acid elongase activity"/>
    <property type="evidence" value="ECO:0007669"/>
    <property type="project" value="UniProtKB-EC"/>
</dbReference>
<keyword evidence="9" id="KW-0443">Lipid metabolism</keyword>
<evidence type="ECO:0000256" key="2">
    <source>
        <dbReference type="ARBA" id="ARBA00007263"/>
    </source>
</evidence>
<reference evidence="14" key="2">
    <citation type="submission" date="2021-05" db="UniProtKB">
        <authorList>
            <consortium name="EnsemblPlants"/>
        </authorList>
    </citation>
    <scope>IDENTIFICATION</scope>
    <source>
        <strain evidence="14">subsp. malaccensis</strain>
    </source>
</reference>
<evidence type="ECO:0000256" key="6">
    <source>
        <dbReference type="ARBA" id="ARBA00022692"/>
    </source>
</evidence>
<dbReference type="GO" id="GO:0006633">
    <property type="term" value="P:fatty acid biosynthetic process"/>
    <property type="evidence" value="ECO:0007669"/>
    <property type="project" value="UniProtKB-KW"/>
</dbReference>
<keyword evidence="4" id="KW-0444">Lipid biosynthesis</keyword>
<name>A0A804K7T1_MUSAM</name>
<dbReference type="AlphaFoldDB" id="A0A804K7T1"/>
<reference evidence="13" key="1">
    <citation type="submission" date="2021-03" db="EMBL/GenBank/DDBJ databases">
        <authorList>
            <consortium name="Genoscope - CEA"/>
            <person name="William W."/>
        </authorList>
    </citation>
    <scope>NUCLEOTIDE SEQUENCE</scope>
    <source>
        <strain evidence="13">Doubled-haploid Pahang</strain>
    </source>
</reference>
<keyword evidence="6" id="KW-0812">Transmembrane</keyword>
<keyword evidence="10" id="KW-0472">Membrane</keyword>
<dbReference type="InterPro" id="IPR002076">
    <property type="entry name" value="ELO_fam"/>
</dbReference>
<accession>A0A804K7T1</accession>
<evidence type="ECO:0000256" key="4">
    <source>
        <dbReference type="ARBA" id="ARBA00022516"/>
    </source>
</evidence>
<comment type="similarity">
    <text evidence="2">Belongs to the ELO family.</text>
</comment>
<evidence type="ECO:0000313" key="15">
    <source>
        <dbReference type="Proteomes" id="UP000012960"/>
    </source>
</evidence>
<evidence type="ECO:0000256" key="11">
    <source>
        <dbReference type="ARBA" id="ARBA00023160"/>
    </source>
</evidence>
<dbReference type="EnsemblPlants" id="Ma08_t17660.1">
    <property type="protein sequence ID" value="Ma08_p17660.1"/>
    <property type="gene ID" value="Ma08_g17660"/>
</dbReference>
<dbReference type="EC" id="2.3.1.199" evidence="3"/>
<gene>
    <name evidence="13" type="ORF">GSMUA_99460.1</name>
</gene>
<evidence type="ECO:0000256" key="7">
    <source>
        <dbReference type="ARBA" id="ARBA00022832"/>
    </source>
</evidence>
<dbReference type="PANTHER" id="PTHR11157:SF134">
    <property type="entry name" value="ELONGATION OF FATTY ACIDS PROTEIN 1-RELATED"/>
    <property type="match status" value="1"/>
</dbReference>
<evidence type="ECO:0000256" key="9">
    <source>
        <dbReference type="ARBA" id="ARBA00023098"/>
    </source>
</evidence>
<protein>
    <recommendedName>
        <fullName evidence="3">very-long-chain 3-oxoacyl-CoA synthase</fullName>
        <ecNumber evidence="3">2.3.1.199</ecNumber>
    </recommendedName>
</protein>
<evidence type="ECO:0000256" key="10">
    <source>
        <dbReference type="ARBA" id="ARBA00023136"/>
    </source>
</evidence>
<evidence type="ECO:0000256" key="3">
    <source>
        <dbReference type="ARBA" id="ARBA00012307"/>
    </source>
</evidence>
<dbReference type="OrthoDB" id="434092at2759"/>
<dbReference type="Proteomes" id="UP000012960">
    <property type="component" value="Unplaced"/>
</dbReference>
<dbReference type="PANTHER" id="PTHR11157">
    <property type="entry name" value="FATTY ACID ACYL TRANSFERASE-RELATED"/>
    <property type="match status" value="1"/>
</dbReference>
<keyword evidence="15" id="KW-1185">Reference proteome</keyword>
<comment type="subcellular location">
    <subcellularLocation>
        <location evidence="1">Membrane</location>
        <topology evidence="1">Multi-pass membrane protein</topology>
    </subcellularLocation>
</comment>
<evidence type="ECO:0000313" key="14">
    <source>
        <dbReference type="EnsemblPlants" id="Ma08_p17660.1"/>
    </source>
</evidence>
<keyword evidence="8" id="KW-1133">Transmembrane helix</keyword>
<proteinExistence type="inferred from homology"/>
<keyword evidence="7" id="KW-0276">Fatty acid metabolism</keyword>
<dbReference type="Pfam" id="PF01151">
    <property type="entry name" value="ELO"/>
    <property type="match status" value="1"/>
</dbReference>